<dbReference type="PROSITE" id="PS51833">
    <property type="entry name" value="HDOD"/>
    <property type="match status" value="1"/>
</dbReference>
<comment type="caution">
    <text evidence="4">The sequence shown here is derived from an EMBL/GenBank/DDBJ whole genome shotgun (WGS) entry which is preliminary data.</text>
</comment>
<dbReference type="PANTHER" id="PTHR33525">
    <property type="match status" value="1"/>
</dbReference>
<dbReference type="InterPro" id="IPR052340">
    <property type="entry name" value="RNase_Y/CdgJ"/>
</dbReference>
<dbReference type="EMBL" id="JAJIRN010000001">
    <property type="protein sequence ID" value="MCV2366837.1"/>
    <property type="molecule type" value="Genomic_DNA"/>
</dbReference>
<dbReference type="InterPro" id="IPR011009">
    <property type="entry name" value="Kinase-like_dom_sf"/>
</dbReference>
<dbReference type="SUPFAM" id="SSF109604">
    <property type="entry name" value="HD-domain/PDEase-like"/>
    <property type="match status" value="1"/>
</dbReference>
<dbReference type="Gene3D" id="1.10.510.10">
    <property type="entry name" value="Transferase(Phosphotransferase) domain 1"/>
    <property type="match status" value="1"/>
</dbReference>
<evidence type="ECO:0000256" key="1">
    <source>
        <dbReference type="SAM" id="MobiDB-lite"/>
    </source>
</evidence>
<feature type="domain" description="Protein kinase" evidence="2">
    <location>
        <begin position="31"/>
        <end position="282"/>
    </location>
</feature>
<dbReference type="Gene3D" id="3.30.200.20">
    <property type="entry name" value="Phosphorylase Kinase, domain 1"/>
    <property type="match status" value="1"/>
</dbReference>
<gene>
    <name evidence="4" type="ORF">LNV07_01845</name>
</gene>
<evidence type="ECO:0000313" key="5">
    <source>
        <dbReference type="Proteomes" id="UP001209701"/>
    </source>
</evidence>
<sequence length="624" mass="67988">MPDSKPNSANAAAATAAATKPAAPMRRFGRFELRQLLNKSTRSMLWLVFDAKLDQELMLCMPRVAPNSASATEHWIKTATAGARVVHPNLAHVVEVGQVEKWPYMAYDRALGETLDERLARQATPLPLEAADWVCQYLEGLAFAHEAGHAHRDVQCATLIISPTNQVRVLGLEAAQEIFPANADYNSVSRRAVRESAAEDILCVGLMLHRVLSGRPVLDQPDLQAVVQLMQPTGHELVRMGWETPHPIPEPLRAICNRATDRQERQRYHIARSFLRALDGWRTSAGHDEEGPIALLIDKLQRIGHLPSTSSALQRVGQSSSMDRQHTSALATLVMQDMALALELLRRVNNALKQSGAAVDGTVLNMQRAIAMLGLEGVSQAARALKPWPGPLNEMQAGMLQSLMKRVHRAGQIAQALRPAGYDAEVVYLITVMQNLGRLLLQYHFPDDAQQIRQLMQPPEPTADQPHPASMSEQAAAFAVMGCDLDSLGTAVAKHWSLGDELLHMMRRQSPTAALRASGHAKENDNEVLRLTCSLANELVDALMLPEAKRAAGVEVATKRYARTLGLGLKDIQQALNPEAAAPVDHGRSNFMALDGDAPKPSSLRARLAAKSASDGGHNGGSPH</sequence>
<dbReference type="PANTHER" id="PTHR33525:SF4">
    <property type="entry name" value="CYCLIC DI-GMP PHOSPHODIESTERASE CDGJ"/>
    <property type="match status" value="1"/>
</dbReference>
<dbReference type="PROSITE" id="PS50011">
    <property type="entry name" value="PROTEIN_KINASE_DOM"/>
    <property type="match status" value="1"/>
</dbReference>
<feature type="region of interest" description="Disordered" evidence="1">
    <location>
        <begin position="591"/>
        <end position="624"/>
    </location>
</feature>
<dbReference type="SUPFAM" id="SSF56112">
    <property type="entry name" value="Protein kinase-like (PK-like)"/>
    <property type="match status" value="1"/>
</dbReference>
<keyword evidence="5" id="KW-1185">Reference proteome</keyword>
<dbReference type="Proteomes" id="UP001209701">
    <property type="component" value="Unassembled WGS sequence"/>
</dbReference>
<evidence type="ECO:0000313" key="4">
    <source>
        <dbReference type="EMBL" id="MCV2366837.1"/>
    </source>
</evidence>
<proteinExistence type="predicted"/>
<dbReference type="SMART" id="SM00220">
    <property type="entry name" value="S_TKc"/>
    <property type="match status" value="1"/>
</dbReference>
<feature type="domain" description="HDOD" evidence="3">
    <location>
        <begin position="306"/>
        <end position="512"/>
    </location>
</feature>
<dbReference type="Pfam" id="PF08668">
    <property type="entry name" value="HDOD"/>
    <property type="match status" value="1"/>
</dbReference>
<feature type="compositionally biased region" description="Low complexity" evidence="1">
    <location>
        <begin position="602"/>
        <end position="614"/>
    </location>
</feature>
<evidence type="ECO:0000259" key="2">
    <source>
        <dbReference type="PROSITE" id="PS50011"/>
    </source>
</evidence>
<dbReference type="Gene3D" id="1.10.3210.10">
    <property type="entry name" value="Hypothetical protein af1432"/>
    <property type="match status" value="1"/>
</dbReference>
<protein>
    <submittedName>
        <fullName evidence="4">HDOD domain-containing protein</fullName>
    </submittedName>
</protein>
<accession>A0ABT2Y961</accession>
<dbReference type="RefSeq" id="WP_263569456.1">
    <property type="nucleotide sequence ID" value="NZ_JAJIRN010000001.1"/>
</dbReference>
<dbReference type="Pfam" id="PF00069">
    <property type="entry name" value="Pkinase"/>
    <property type="match status" value="1"/>
</dbReference>
<name>A0ABT2Y961_9BURK</name>
<dbReference type="InterPro" id="IPR013976">
    <property type="entry name" value="HDOD"/>
</dbReference>
<organism evidence="4 5">
    <name type="scientific">Roseateles oligotrophus</name>
    <dbReference type="NCBI Taxonomy" id="1769250"/>
    <lineage>
        <taxon>Bacteria</taxon>
        <taxon>Pseudomonadati</taxon>
        <taxon>Pseudomonadota</taxon>
        <taxon>Betaproteobacteria</taxon>
        <taxon>Burkholderiales</taxon>
        <taxon>Sphaerotilaceae</taxon>
        <taxon>Roseateles</taxon>
    </lineage>
</organism>
<dbReference type="InterPro" id="IPR000719">
    <property type="entry name" value="Prot_kinase_dom"/>
</dbReference>
<evidence type="ECO:0000259" key="3">
    <source>
        <dbReference type="PROSITE" id="PS51833"/>
    </source>
</evidence>
<reference evidence="4 5" key="1">
    <citation type="submission" date="2021-11" db="EMBL/GenBank/DDBJ databases">
        <authorList>
            <person name="Liang Q."/>
            <person name="Mou H."/>
            <person name="Liu Z."/>
        </authorList>
    </citation>
    <scope>NUCLEOTIDE SEQUENCE [LARGE SCALE GENOMIC DNA]</scope>
    <source>
        <strain evidence="4 5">CHU3</strain>
    </source>
</reference>